<keyword evidence="1" id="KW-1133">Transmembrane helix</keyword>
<keyword evidence="3" id="KW-1185">Reference proteome</keyword>
<protein>
    <submittedName>
        <fullName evidence="2">Uncharacterized protein</fullName>
    </submittedName>
</protein>
<keyword evidence="1" id="KW-0472">Membrane</keyword>
<organism evidence="2 3">
    <name type="scientific">Terrimonas rubra</name>
    <dbReference type="NCBI Taxonomy" id="1035890"/>
    <lineage>
        <taxon>Bacteria</taxon>
        <taxon>Pseudomonadati</taxon>
        <taxon>Bacteroidota</taxon>
        <taxon>Chitinophagia</taxon>
        <taxon>Chitinophagales</taxon>
        <taxon>Chitinophagaceae</taxon>
        <taxon>Terrimonas</taxon>
    </lineage>
</organism>
<feature type="transmembrane region" description="Helical" evidence="1">
    <location>
        <begin position="6"/>
        <end position="24"/>
    </location>
</feature>
<keyword evidence="1" id="KW-0812">Transmembrane</keyword>
<name>A0ABW6A599_9BACT</name>
<dbReference type="RefSeq" id="WP_386097333.1">
    <property type="nucleotide sequence ID" value="NZ_JBHUOZ010000002.1"/>
</dbReference>
<accession>A0ABW6A599</accession>
<dbReference type="Proteomes" id="UP001597511">
    <property type="component" value="Unassembled WGS sequence"/>
</dbReference>
<gene>
    <name evidence="2" type="ORF">ACFS6H_08645</name>
</gene>
<dbReference type="EMBL" id="JBHUOZ010000002">
    <property type="protein sequence ID" value="MFD2919771.1"/>
    <property type="molecule type" value="Genomic_DNA"/>
</dbReference>
<sequence>MAITALIILFITLVGAAFITLNTIRESKKARLRLEQERKKYGL</sequence>
<evidence type="ECO:0000313" key="2">
    <source>
        <dbReference type="EMBL" id="MFD2919771.1"/>
    </source>
</evidence>
<comment type="caution">
    <text evidence="2">The sequence shown here is derived from an EMBL/GenBank/DDBJ whole genome shotgun (WGS) entry which is preliminary data.</text>
</comment>
<proteinExistence type="predicted"/>
<evidence type="ECO:0000313" key="3">
    <source>
        <dbReference type="Proteomes" id="UP001597511"/>
    </source>
</evidence>
<reference evidence="3" key="1">
    <citation type="journal article" date="2019" name="Int. J. Syst. Evol. Microbiol.">
        <title>The Global Catalogue of Microorganisms (GCM) 10K type strain sequencing project: providing services to taxonomists for standard genome sequencing and annotation.</title>
        <authorList>
            <consortium name="The Broad Institute Genomics Platform"/>
            <consortium name="The Broad Institute Genome Sequencing Center for Infectious Disease"/>
            <person name="Wu L."/>
            <person name="Ma J."/>
        </authorList>
    </citation>
    <scope>NUCLEOTIDE SEQUENCE [LARGE SCALE GENOMIC DNA]</scope>
    <source>
        <strain evidence="3">KCTC 23299</strain>
    </source>
</reference>
<evidence type="ECO:0000256" key="1">
    <source>
        <dbReference type="SAM" id="Phobius"/>
    </source>
</evidence>